<feature type="non-terminal residue" evidence="2">
    <location>
        <position position="1"/>
    </location>
</feature>
<gene>
    <name evidence="2" type="ORF">PFISCL1PPCAC_20261</name>
</gene>
<feature type="domain" description="MATH" evidence="1">
    <location>
        <begin position="20"/>
        <end position="146"/>
    </location>
</feature>
<organism evidence="2 3">
    <name type="scientific">Pristionchus fissidentatus</name>
    <dbReference type="NCBI Taxonomy" id="1538716"/>
    <lineage>
        <taxon>Eukaryota</taxon>
        <taxon>Metazoa</taxon>
        <taxon>Ecdysozoa</taxon>
        <taxon>Nematoda</taxon>
        <taxon>Chromadorea</taxon>
        <taxon>Rhabditida</taxon>
        <taxon>Rhabditina</taxon>
        <taxon>Diplogasteromorpha</taxon>
        <taxon>Diplogasteroidea</taxon>
        <taxon>Neodiplogasteridae</taxon>
        <taxon>Pristionchus</taxon>
    </lineage>
</organism>
<dbReference type="Gene3D" id="2.60.210.10">
    <property type="entry name" value="Apoptosis, Tumor Necrosis Factor Receptor Associated Protein 2, Chain A"/>
    <property type="match status" value="1"/>
</dbReference>
<name>A0AAV5WE15_9BILA</name>
<dbReference type="AlphaFoldDB" id="A0AAV5WE15"/>
<reference evidence="2" key="1">
    <citation type="submission" date="2023-10" db="EMBL/GenBank/DDBJ databases">
        <title>Genome assembly of Pristionchus species.</title>
        <authorList>
            <person name="Yoshida K."/>
            <person name="Sommer R.J."/>
        </authorList>
    </citation>
    <scope>NUCLEOTIDE SEQUENCE</scope>
    <source>
        <strain evidence="2">RS5133</strain>
    </source>
</reference>
<dbReference type="PANTHER" id="PTHR47022:SF1">
    <property type="entry name" value="BTB AND MATH DOMAIN-CONTAINING PROTEIN 36-RELATED"/>
    <property type="match status" value="1"/>
</dbReference>
<keyword evidence="3" id="KW-1185">Reference proteome</keyword>
<sequence length="175" mass="20221">FRLEMSHESSDEKEGVPPEDSLIFLEINNLSKLGVKGKWSEMKRIGGFPWDFLVTVQNHGKKKILCVQLDCNKSDEASVWFCVTSFWICLVNQDDPQNSIRKEYHKQFESLENNVCTEKELIDMEKILDPTLGFIKDDKIIVQVRVVIEEEENGDRFRPLPVIEMFLPLNGVTSS</sequence>
<dbReference type="EMBL" id="BTSY01000005">
    <property type="protein sequence ID" value="GMT28964.1"/>
    <property type="molecule type" value="Genomic_DNA"/>
</dbReference>
<dbReference type="InterPro" id="IPR002083">
    <property type="entry name" value="MATH/TRAF_dom"/>
</dbReference>
<dbReference type="SUPFAM" id="SSF49599">
    <property type="entry name" value="TRAF domain-like"/>
    <property type="match status" value="1"/>
</dbReference>
<dbReference type="PANTHER" id="PTHR47022">
    <property type="entry name" value="BTB AND MATH DOMAIN-CONTAINING PROTEIN 36-RELATED"/>
    <property type="match status" value="1"/>
</dbReference>
<evidence type="ECO:0000259" key="1">
    <source>
        <dbReference type="PROSITE" id="PS50144"/>
    </source>
</evidence>
<dbReference type="Proteomes" id="UP001432322">
    <property type="component" value="Unassembled WGS sequence"/>
</dbReference>
<dbReference type="InterPro" id="IPR008974">
    <property type="entry name" value="TRAF-like"/>
</dbReference>
<evidence type="ECO:0000313" key="2">
    <source>
        <dbReference type="EMBL" id="GMT28964.1"/>
    </source>
</evidence>
<proteinExistence type="predicted"/>
<dbReference type="PROSITE" id="PS50144">
    <property type="entry name" value="MATH"/>
    <property type="match status" value="1"/>
</dbReference>
<comment type="caution">
    <text evidence="2">The sequence shown here is derived from an EMBL/GenBank/DDBJ whole genome shotgun (WGS) entry which is preliminary data.</text>
</comment>
<accession>A0AAV5WE15</accession>
<protein>
    <recommendedName>
        <fullName evidence="1">MATH domain-containing protein</fullName>
    </recommendedName>
</protein>
<evidence type="ECO:0000313" key="3">
    <source>
        <dbReference type="Proteomes" id="UP001432322"/>
    </source>
</evidence>
<dbReference type="Pfam" id="PF22486">
    <property type="entry name" value="MATH_2"/>
    <property type="match status" value="1"/>
</dbReference>